<dbReference type="SUPFAM" id="SSF51261">
    <property type="entry name" value="Duplicated hybrid motif"/>
    <property type="match status" value="1"/>
</dbReference>
<comment type="caution">
    <text evidence="2">The sequence shown here is derived from an EMBL/GenBank/DDBJ whole genome shotgun (WGS) entry which is preliminary data.</text>
</comment>
<organism evidence="2 3">
    <name type="scientific">Micromonospora sediminimaris</name>
    <dbReference type="NCBI Taxonomy" id="547162"/>
    <lineage>
        <taxon>Bacteria</taxon>
        <taxon>Bacillati</taxon>
        <taxon>Actinomycetota</taxon>
        <taxon>Actinomycetes</taxon>
        <taxon>Micromonosporales</taxon>
        <taxon>Micromonosporaceae</taxon>
        <taxon>Micromonospora</taxon>
    </lineage>
</organism>
<name>A0A9W5UX28_9ACTN</name>
<dbReference type="Proteomes" id="UP000607311">
    <property type="component" value="Unassembled WGS sequence"/>
</dbReference>
<gene>
    <name evidence="2" type="ORF">Vse01_41280</name>
</gene>
<evidence type="ECO:0000313" key="2">
    <source>
        <dbReference type="EMBL" id="GIJ34980.1"/>
    </source>
</evidence>
<evidence type="ECO:0000313" key="3">
    <source>
        <dbReference type="Proteomes" id="UP000607311"/>
    </source>
</evidence>
<dbReference type="GO" id="GO:0004222">
    <property type="term" value="F:metalloendopeptidase activity"/>
    <property type="evidence" value="ECO:0007669"/>
    <property type="project" value="TreeGrafter"/>
</dbReference>
<proteinExistence type="predicted"/>
<dbReference type="AlphaFoldDB" id="A0A9W5UX28"/>
<dbReference type="PANTHER" id="PTHR21666">
    <property type="entry name" value="PEPTIDASE-RELATED"/>
    <property type="match status" value="1"/>
</dbReference>
<feature type="domain" description="M23ase beta-sheet core" evidence="1">
    <location>
        <begin position="219"/>
        <end position="332"/>
    </location>
</feature>
<dbReference type="OrthoDB" id="5496837at2"/>
<dbReference type="Pfam" id="PF01551">
    <property type="entry name" value="Peptidase_M23"/>
    <property type="match status" value="1"/>
</dbReference>
<dbReference type="PANTHER" id="PTHR21666:SF270">
    <property type="entry name" value="MUREIN HYDROLASE ACTIVATOR ENVC"/>
    <property type="match status" value="1"/>
</dbReference>
<reference evidence="2" key="1">
    <citation type="submission" date="2021-01" db="EMBL/GenBank/DDBJ databases">
        <title>Whole genome shotgun sequence of Verrucosispora sediminis NBRC 107745.</title>
        <authorList>
            <person name="Komaki H."/>
            <person name="Tamura T."/>
        </authorList>
    </citation>
    <scope>NUCLEOTIDE SEQUENCE</scope>
    <source>
        <strain evidence="2">NBRC 107745</strain>
    </source>
</reference>
<dbReference type="RefSeq" id="WP_093407921.1">
    <property type="nucleotide sequence ID" value="NZ_BOPD01000026.1"/>
</dbReference>
<evidence type="ECO:0000259" key="1">
    <source>
        <dbReference type="Pfam" id="PF01551"/>
    </source>
</evidence>
<dbReference type="CDD" id="cd12797">
    <property type="entry name" value="M23_peptidase"/>
    <property type="match status" value="1"/>
</dbReference>
<dbReference type="EMBL" id="BOPD01000026">
    <property type="protein sequence ID" value="GIJ34980.1"/>
    <property type="molecule type" value="Genomic_DNA"/>
</dbReference>
<dbReference type="InterPro" id="IPR011055">
    <property type="entry name" value="Dup_hybrid_motif"/>
</dbReference>
<sequence>MSSRLATILLAVSLAVIFTCLAGTSVLVATPAIGCAPGPATSLPPTPAGGWPTIGRWDHDQVGNAATITAVGARDGVPARGWVIAVATAMQESSLRNLPGGDRDSVGLFQQRPSQGWGTPQQLLDPAYAAGRFYAALLTIPHWQTMPLTEAAQRAQISAHPDAYAKWEPDATLLVTTITGTDPQPDGSPATENCDVTGPWTQPIHAPVGSGFRTAARPGHNGVDLTAPRGTTIRAASTGTVTRVRCNAIDRRDGSDWGCHRDGNPHLTIGCGWYIDIQHDQGIMTRYCHMDKPPLVQPGQPVTVGQPIGLVGSTGHSSGPHLHYEIHTNGDPSSTGAQDPVPFMIAVGAPLGESPQ</sequence>
<dbReference type="Gene3D" id="2.70.70.10">
    <property type="entry name" value="Glucose Permease (Domain IIA)"/>
    <property type="match status" value="1"/>
</dbReference>
<dbReference type="InterPro" id="IPR050570">
    <property type="entry name" value="Cell_wall_metabolism_enzyme"/>
</dbReference>
<dbReference type="InterPro" id="IPR016047">
    <property type="entry name" value="M23ase_b-sheet_dom"/>
</dbReference>
<accession>A0A9W5UX28</accession>
<protein>
    <recommendedName>
        <fullName evidence="1">M23ase beta-sheet core domain-containing protein</fullName>
    </recommendedName>
</protein>
<keyword evidence="3" id="KW-1185">Reference proteome</keyword>